<dbReference type="Gene3D" id="2.60.40.4070">
    <property type="match status" value="1"/>
</dbReference>
<dbReference type="EMBL" id="DRLD01000245">
    <property type="protein sequence ID" value="HED10789.1"/>
    <property type="molecule type" value="Genomic_DNA"/>
</dbReference>
<dbReference type="InterPro" id="IPR025965">
    <property type="entry name" value="FlgD/Vpr_Ig-like"/>
</dbReference>
<dbReference type="Pfam" id="PF17963">
    <property type="entry name" value="Big_9"/>
    <property type="match status" value="1"/>
</dbReference>
<comment type="caution">
    <text evidence="2">The sequence shown here is derived from an EMBL/GenBank/DDBJ whole genome shotgun (WGS) entry which is preliminary data.</text>
</comment>
<protein>
    <submittedName>
        <fullName evidence="2">T9SS type A sorting domain-containing protein</fullName>
    </submittedName>
</protein>
<sequence length="601" mass="64391">FSASENLTLTGTDNHLNIFDTKSLTLNGFQISVGGNFTVDNSGSTKKHLVMTHPNDRLIVMGKATFGGETSLDSGTVELRGDFEQKYRAGAVRPTGTLFKFSGDSTQKIMFTHPDITNWSYFKNLELASKKVYLGSNLYVSGKFTNRGLFEVSAAKTLFLSGDSAVNTTGATINGSGTIDTPSTSFLNKGRVAPGLSPATLSLSGTYRQSSTGSLEIELGGLTVGSEHDRLAVSGTVNLGGLLSLSLIDGFSPALGDSFRIMTYNSAGGAFDSVSGNSQSGFAFDVRYKSDGIDLITVEVLNNAPRALNDSIFTREDSTIQIFVLRNDSDADGDSLRIVSLNMDGASGLAVIDPGDTSLTYTPASDVNGRDVFSYTLSDGRGGTDQANVIVDITAQNDAPVAGLLLLPADRDTLDTKNNISFLWRVAKDADGDNLSYFLHIGNTSGFDTSITVQDDTSYTFDGSMLSNGTAYSWFVDVSDGQLTTAGADTFVFHTPVITALEDAGKGLPLLFSLEQNYPNPFNPQTTIRYALPRAVSVRLVIYNALGRMVRDFDLGLQTAGRKTLVWDGRDMLGRNVSSGTYFYKITAGKYINIRKALLVK</sequence>
<dbReference type="InterPro" id="IPR026444">
    <property type="entry name" value="Secre_tail"/>
</dbReference>
<organism evidence="2">
    <name type="scientific">Caldithrix abyssi</name>
    <dbReference type="NCBI Taxonomy" id="187145"/>
    <lineage>
        <taxon>Bacteria</taxon>
        <taxon>Pseudomonadati</taxon>
        <taxon>Calditrichota</taxon>
        <taxon>Calditrichia</taxon>
        <taxon>Calditrichales</taxon>
        <taxon>Calditrichaceae</taxon>
        <taxon>Caldithrix</taxon>
    </lineage>
</organism>
<feature type="non-terminal residue" evidence="2">
    <location>
        <position position="1"/>
    </location>
</feature>
<evidence type="ECO:0000313" key="2">
    <source>
        <dbReference type="EMBL" id="HED10789.1"/>
    </source>
</evidence>
<accession>A0A7V1LML3</accession>
<evidence type="ECO:0000259" key="1">
    <source>
        <dbReference type="Pfam" id="PF13860"/>
    </source>
</evidence>
<name>A0A7V1LML3_CALAY</name>
<feature type="domain" description="FlgD/Vpr Ig-like" evidence="1">
    <location>
        <begin position="526"/>
        <end position="588"/>
    </location>
</feature>
<reference evidence="2" key="1">
    <citation type="journal article" date="2020" name="mSystems">
        <title>Genome- and Community-Level Interaction Insights into Carbon Utilization and Element Cycling Functions of Hydrothermarchaeota in Hydrothermal Sediment.</title>
        <authorList>
            <person name="Zhou Z."/>
            <person name="Liu Y."/>
            <person name="Xu W."/>
            <person name="Pan J."/>
            <person name="Luo Z.H."/>
            <person name="Li M."/>
        </authorList>
    </citation>
    <scope>NUCLEOTIDE SEQUENCE [LARGE SCALE GENOMIC DNA]</scope>
    <source>
        <strain evidence="2">HyVt-456</strain>
    </source>
</reference>
<dbReference type="AlphaFoldDB" id="A0A7V1LML3"/>
<gene>
    <name evidence="2" type="ORF">ENJ10_08875</name>
</gene>
<proteinExistence type="predicted"/>
<dbReference type="Proteomes" id="UP000886005">
    <property type="component" value="Unassembled WGS sequence"/>
</dbReference>
<dbReference type="NCBIfam" id="TIGR04183">
    <property type="entry name" value="Por_Secre_tail"/>
    <property type="match status" value="1"/>
</dbReference>
<dbReference type="InterPro" id="IPR011050">
    <property type="entry name" value="Pectin_lyase_fold/virulence"/>
</dbReference>
<dbReference type="Pfam" id="PF13860">
    <property type="entry name" value="FlgD_ig"/>
    <property type="match status" value="1"/>
</dbReference>
<dbReference type="Gene3D" id="2.60.40.3440">
    <property type="match status" value="1"/>
</dbReference>
<dbReference type="InterPro" id="IPR013783">
    <property type="entry name" value="Ig-like_fold"/>
</dbReference>
<dbReference type="Gene3D" id="2.60.40.10">
    <property type="entry name" value="Immunoglobulins"/>
    <property type="match status" value="1"/>
</dbReference>
<dbReference type="SUPFAM" id="SSF51126">
    <property type="entry name" value="Pectin lyase-like"/>
    <property type="match status" value="1"/>
</dbReference>